<keyword evidence="2" id="KW-1185">Reference proteome</keyword>
<feature type="compositionally biased region" description="Basic residues" evidence="1">
    <location>
        <begin position="222"/>
        <end position="231"/>
    </location>
</feature>
<evidence type="ECO:0000313" key="2">
    <source>
        <dbReference type="Proteomes" id="UP000095280"/>
    </source>
</evidence>
<protein>
    <submittedName>
        <fullName evidence="3">C2H2-type domain-containing protein</fullName>
    </submittedName>
</protein>
<evidence type="ECO:0000313" key="3">
    <source>
        <dbReference type="WBParaSite" id="maker-uti_cns_0002196-snap-gene-0.3-mRNA-1"/>
    </source>
</evidence>
<proteinExistence type="predicted"/>
<feature type="compositionally biased region" description="Pro residues" evidence="1">
    <location>
        <begin position="192"/>
        <end position="202"/>
    </location>
</feature>
<name>A0A1I8GKP9_9PLAT</name>
<accession>A0A1I8GKP9</accession>
<feature type="compositionally biased region" description="Basic residues" evidence="1">
    <location>
        <begin position="156"/>
        <end position="167"/>
    </location>
</feature>
<evidence type="ECO:0000256" key="1">
    <source>
        <dbReference type="SAM" id="MobiDB-lite"/>
    </source>
</evidence>
<organism evidence="2 3">
    <name type="scientific">Macrostomum lignano</name>
    <dbReference type="NCBI Taxonomy" id="282301"/>
    <lineage>
        <taxon>Eukaryota</taxon>
        <taxon>Metazoa</taxon>
        <taxon>Spiralia</taxon>
        <taxon>Lophotrochozoa</taxon>
        <taxon>Platyhelminthes</taxon>
        <taxon>Rhabditophora</taxon>
        <taxon>Macrostomorpha</taxon>
        <taxon>Macrostomida</taxon>
        <taxon>Macrostomidae</taxon>
        <taxon>Macrostomum</taxon>
    </lineage>
</organism>
<feature type="region of interest" description="Disordered" evidence="1">
    <location>
        <begin position="278"/>
        <end position="301"/>
    </location>
</feature>
<sequence length="301" mass="34034">RPRKSGKARVLVLSVSCFNRLQRCKLGHGLFGWSREDSLQSIGDNRLFQCACGTRLFFCRRKHPLYHVNRHTVRQEALAPKRRGQLQQLSQRTEAEVFASFGLRRPPQSPQQPPLSTKTTLSKKQQNRQKQQRQQKTLRQKQNRQKQKLQLQQQKRQYRKTAAKKSKSLVAGSSKTRPPSAQQLKKEKLLLQPPPSPPPPDLSPAMTSRTSLDSPPAADGAKRRRRYRPRLMAKDGATIDSVIANVLGEQQRGDALIAKEEDETREGKKSAAFTMHLEAISPPSSPPQQPQLRSLAPAQPS</sequence>
<dbReference type="WBParaSite" id="maker-uti_cns_0002196-snap-gene-0.3-mRNA-1">
    <property type="protein sequence ID" value="maker-uti_cns_0002196-snap-gene-0.3-mRNA-1"/>
    <property type="gene ID" value="maker-uti_cns_0002196-snap-gene-0.3"/>
</dbReference>
<feature type="compositionally biased region" description="Basic residues" evidence="1">
    <location>
        <begin position="125"/>
        <end position="147"/>
    </location>
</feature>
<dbReference type="AlphaFoldDB" id="A0A1I8GKP9"/>
<dbReference type="Proteomes" id="UP000095280">
    <property type="component" value="Unplaced"/>
</dbReference>
<feature type="compositionally biased region" description="Low complexity" evidence="1">
    <location>
        <begin position="290"/>
        <end position="301"/>
    </location>
</feature>
<reference evidence="3" key="1">
    <citation type="submission" date="2016-11" db="UniProtKB">
        <authorList>
            <consortium name="WormBaseParasite"/>
        </authorList>
    </citation>
    <scope>IDENTIFICATION</scope>
</reference>
<feature type="region of interest" description="Disordered" evidence="1">
    <location>
        <begin position="101"/>
        <end position="233"/>
    </location>
</feature>